<feature type="region of interest" description="Disordered" evidence="1">
    <location>
        <begin position="1"/>
        <end position="22"/>
    </location>
</feature>
<proteinExistence type="predicted"/>
<keyword evidence="3" id="KW-1185">Reference proteome</keyword>
<feature type="compositionally biased region" description="Basic and acidic residues" evidence="1">
    <location>
        <begin position="146"/>
        <end position="158"/>
    </location>
</feature>
<evidence type="ECO:0000256" key="1">
    <source>
        <dbReference type="SAM" id="MobiDB-lite"/>
    </source>
</evidence>
<sequence>MKEKKTRVTFKEKSGEEPPVVNDTKTTAVSQVEGANLQPDTNRGQIFSNHRTVHAPTTKGPPPLEAPAKLLSQINRPKVILRRTGSEKSAISNDIILEEEQENDEIESMTPFIVQRLDKTMSKSSLSASRQGSQINPQTERNVNMTEKRYSPAGDDSRVLTPRGLDDNIPDEARDRSKKPLQNVEPEADGMETLPPLNRHSSGSPSSSFGKVGVMYDYNE</sequence>
<reference evidence="2" key="2">
    <citation type="journal article" date="2021" name="Genome Biol. Evol.">
        <title>Developing a high-quality reference genome for a parasitic bivalve with doubly uniparental inheritance (Bivalvia: Unionida).</title>
        <authorList>
            <person name="Smith C.H."/>
        </authorList>
    </citation>
    <scope>NUCLEOTIDE SEQUENCE</scope>
    <source>
        <strain evidence="2">CHS0354</strain>
        <tissue evidence="2">Mantle</tissue>
    </source>
</reference>
<evidence type="ECO:0000313" key="2">
    <source>
        <dbReference type="EMBL" id="KAK3594776.1"/>
    </source>
</evidence>
<organism evidence="2 3">
    <name type="scientific">Potamilus streckersoni</name>
    <dbReference type="NCBI Taxonomy" id="2493646"/>
    <lineage>
        <taxon>Eukaryota</taxon>
        <taxon>Metazoa</taxon>
        <taxon>Spiralia</taxon>
        <taxon>Lophotrochozoa</taxon>
        <taxon>Mollusca</taxon>
        <taxon>Bivalvia</taxon>
        <taxon>Autobranchia</taxon>
        <taxon>Heteroconchia</taxon>
        <taxon>Palaeoheterodonta</taxon>
        <taxon>Unionida</taxon>
        <taxon>Unionoidea</taxon>
        <taxon>Unionidae</taxon>
        <taxon>Ambleminae</taxon>
        <taxon>Lampsilini</taxon>
        <taxon>Potamilus</taxon>
    </lineage>
</organism>
<protein>
    <submittedName>
        <fullName evidence="2">Uncharacterized protein</fullName>
    </submittedName>
</protein>
<name>A0AAE0SN74_9BIVA</name>
<evidence type="ECO:0000313" key="3">
    <source>
        <dbReference type="Proteomes" id="UP001195483"/>
    </source>
</evidence>
<reference evidence="2" key="3">
    <citation type="submission" date="2023-05" db="EMBL/GenBank/DDBJ databases">
        <authorList>
            <person name="Smith C.H."/>
        </authorList>
    </citation>
    <scope>NUCLEOTIDE SEQUENCE</scope>
    <source>
        <strain evidence="2">CHS0354</strain>
        <tissue evidence="2">Mantle</tissue>
    </source>
</reference>
<accession>A0AAE0SN74</accession>
<dbReference type="AlphaFoldDB" id="A0AAE0SN74"/>
<dbReference type="Proteomes" id="UP001195483">
    <property type="component" value="Unassembled WGS sequence"/>
</dbReference>
<feature type="compositionally biased region" description="Polar residues" evidence="1">
    <location>
        <begin position="122"/>
        <end position="145"/>
    </location>
</feature>
<comment type="caution">
    <text evidence="2">The sequence shown here is derived from an EMBL/GenBank/DDBJ whole genome shotgun (WGS) entry which is preliminary data.</text>
</comment>
<gene>
    <name evidence="2" type="ORF">CHS0354_030717</name>
</gene>
<feature type="region of interest" description="Disordered" evidence="1">
    <location>
        <begin position="121"/>
        <end position="220"/>
    </location>
</feature>
<dbReference type="EMBL" id="JAEAOA010001828">
    <property type="protein sequence ID" value="KAK3594776.1"/>
    <property type="molecule type" value="Genomic_DNA"/>
</dbReference>
<reference evidence="2" key="1">
    <citation type="journal article" date="2021" name="Genome Biol. Evol.">
        <title>A High-Quality Reference Genome for a Parasitic Bivalve with Doubly Uniparental Inheritance (Bivalvia: Unionida).</title>
        <authorList>
            <person name="Smith C.H."/>
        </authorList>
    </citation>
    <scope>NUCLEOTIDE SEQUENCE</scope>
    <source>
        <strain evidence="2">CHS0354</strain>
    </source>
</reference>